<dbReference type="EMBL" id="GECU01007185">
    <property type="protein sequence ID" value="JAT00522.1"/>
    <property type="molecule type" value="Transcribed_RNA"/>
</dbReference>
<protein>
    <submittedName>
        <fullName evidence="1">Uncharacterized protein</fullName>
    </submittedName>
</protein>
<proteinExistence type="predicted"/>
<sequence>PEAAAPHPGEGRRERGQVRCEEYADGALPEPPCAGACEEHVQGDGVDDIARDAFDPENKAEDAEYGHVRDPQVQEDRQHIRRRGHDPVRVETYKSALLLEDGRIAVEYGEVHQRRHASEFGVAALPPEYVVYNMPHAARG</sequence>
<organism evidence="1">
    <name type="scientific">Homalodisca liturata</name>
    <dbReference type="NCBI Taxonomy" id="320908"/>
    <lineage>
        <taxon>Eukaryota</taxon>
        <taxon>Metazoa</taxon>
        <taxon>Ecdysozoa</taxon>
        <taxon>Arthropoda</taxon>
        <taxon>Hexapoda</taxon>
        <taxon>Insecta</taxon>
        <taxon>Pterygota</taxon>
        <taxon>Neoptera</taxon>
        <taxon>Paraneoptera</taxon>
        <taxon>Hemiptera</taxon>
        <taxon>Auchenorrhyncha</taxon>
        <taxon>Membracoidea</taxon>
        <taxon>Cicadellidae</taxon>
        <taxon>Cicadellinae</taxon>
        <taxon>Proconiini</taxon>
        <taxon>Homalodisca</taxon>
    </lineage>
</organism>
<name>A0A1B6JMN1_9HEMI</name>
<feature type="non-terminal residue" evidence="1">
    <location>
        <position position="1"/>
    </location>
</feature>
<evidence type="ECO:0000313" key="1">
    <source>
        <dbReference type="EMBL" id="JAT00522.1"/>
    </source>
</evidence>
<feature type="non-terminal residue" evidence="1">
    <location>
        <position position="140"/>
    </location>
</feature>
<reference evidence="1" key="1">
    <citation type="submission" date="2015-11" db="EMBL/GenBank/DDBJ databases">
        <title>De novo transcriptome assembly of four potential Pierce s Disease insect vectors from Arizona vineyards.</title>
        <authorList>
            <person name="Tassone E.E."/>
        </authorList>
    </citation>
    <scope>NUCLEOTIDE SEQUENCE</scope>
</reference>
<gene>
    <name evidence="1" type="ORF">g.57450</name>
</gene>
<dbReference type="AlphaFoldDB" id="A0A1B6JMN1"/>
<accession>A0A1B6JMN1</accession>